<reference evidence="1 2" key="1">
    <citation type="submission" date="2016-10" db="EMBL/GenBank/DDBJ databases">
        <authorList>
            <person name="de Groot N.N."/>
        </authorList>
    </citation>
    <scope>NUCLEOTIDE SEQUENCE [LARGE SCALE GENOMIC DNA]</scope>
    <source>
        <strain evidence="1 2">Nl18</strain>
    </source>
</reference>
<dbReference type="AlphaFoldDB" id="A0A1H8IBN5"/>
<evidence type="ECO:0000313" key="1">
    <source>
        <dbReference type="EMBL" id="SEN65612.1"/>
    </source>
</evidence>
<dbReference type="EMBL" id="FOCT01000006">
    <property type="protein sequence ID" value="SEN65612.1"/>
    <property type="molecule type" value="Genomic_DNA"/>
</dbReference>
<proteinExistence type="predicted"/>
<evidence type="ECO:0000313" key="2">
    <source>
        <dbReference type="Proteomes" id="UP000183898"/>
    </source>
</evidence>
<dbReference type="Proteomes" id="UP000183898">
    <property type="component" value="Unassembled WGS sequence"/>
</dbReference>
<accession>A0A1H8IBN5</accession>
<sequence>MENNGGILRRALISGTVSGLATASVASFAGKHENGSYAAPLNATSHIIWGEEAAYHDRPSLKYTLTGFLLNHASTIFWASFYEKLFGRHGTRQRMRGLPFIVSPGPVSLVKPVCRAAAVAAAAYVIDYHLIPKRFTPGFEKRVSGKSLTAIFAALAVGLAARDVIDAGVEFHKRH</sequence>
<name>A0A1H8IBN5_9PROT</name>
<gene>
    <name evidence="1" type="ORF">SAMN05216404_10626</name>
</gene>
<organism evidence="1 2">
    <name type="scientific">Nitrosospira multiformis</name>
    <dbReference type="NCBI Taxonomy" id="1231"/>
    <lineage>
        <taxon>Bacteria</taxon>
        <taxon>Pseudomonadati</taxon>
        <taxon>Pseudomonadota</taxon>
        <taxon>Betaproteobacteria</taxon>
        <taxon>Nitrosomonadales</taxon>
        <taxon>Nitrosomonadaceae</taxon>
        <taxon>Nitrosospira</taxon>
    </lineage>
</organism>
<dbReference type="RefSeq" id="WP_074746085.1">
    <property type="nucleotide sequence ID" value="NZ_FOCT01000006.1"/>
</dbReference>
<protein>
    <submittedName>
        <fullName evidence="1">Uncharacterized protein</fullName>
    </submittedName>
</protein>